<protein>
    <submittedName>
        <fullName evidence="8">Farnesyl diphosphate synthase</fullName>
        <ecNumber evidence="8">2.5.1.10</ecNumber>
    </submittedName>
</protein>
<evidence type="ECO:0000256" key="7">
    <source>
        <dbReference type="RuleBase" id="RU004466"/>
    </source>
</evidence>
<evidence type="ECO:0000256" key="4">
    <source>
        <dbReference type="ARBA" id="ARBA00022723"/>
    </source>
</evidence>
<dbReference type="PROSITE" id="PS00723">
    <property type="entry name" value="POLYPRENYL_SYNTHASE_1"/>
    <property type="match status" value="1"/>
</dbReference>
<evidence type="ECO:0000256" key="1">
    <source>
        <dbReference type="ARBA" id="ARBA00001946"/>
    </source>
</evidence>
<keyword evidence="5" id="KW-0460">Magnesium</keyword>
<dbReference type="InterPro" id="IPR053378">
    <property type="entry name" value="Prenyl_diphosphate_synthase"/>
</dbReference>
<accession>A0ABM9UN37</accession>
<dbReference type="CDD" id="cd00685">
    <property type="entry name" value="Trans_IPPS_HT"/>
    <property type="match status" value="1"/>
</dbReference>
<comment type="cofactor">
    <cofactor evidence="1">
        <name>Mg(2+)</name>
        <dbReference type="ChEBI" id="CHEBI:18420"/>
    </cofactor>
</comment>
<reference evidence="8 9" key="1">
    <citation type="submission" date="2015-09" db="EMBL/GenBank/DDBJ databases">
        <authorList>
            <consortium name="Pathogen Informatics"/>
        </authorList>
    </citation>
    <scope>NUCLEOTIDE SEQUENCE [LARGE SCALE GENOMIC DNA]</scope>
    <source>
        <strain evidence="8 9">2789STDY5834858</strain>
    </source>
</reference>
<proteinExistence type="inferred from homology"/>
<dbReference type="EC" id="2.5.1.10" evidence="8"/>
<keyword evidence="9" id="KW-1185">Reference proteome</keyword>
<comment type="caution">
    <text evidence="8">The sequence shown here is derived from an EMBL/GenBank/DDBJ whole genome shotgun (WGS) entry which is preliminary data.</text>
</comment>
<dbReference type="SUPFAM" id="SSF48576">
    <property type="entry name" value="Terpenoid synthases"/>
    <property type="match status" value="1"/>
</dbReference>
<sequence length="291" mass="32189">MVIDSLKNLVDNNLKNYFLKKEKTYNNILNEAMSYSLNTGGKRVRAILCLLSYSIYKKDYEKILNIALGIEMIHTYSLIHDDLPCMDNDDLRRGKPTNHKVYGDAIATLAGDALLNEAMNIFFDFSLKNGENSLRACSIISKASGADGMIGGQVVDIINEGNKDISIDELNYMHTKKTGELIRAAVVSGAILAGANEDDIKILSDYGYKLGLAFQIKDDILDVTSSTEVLGKNAKSDIENDKTNYISLFGIEKCINLCESLTNECLSLLESINGDTKALSELTNLLVKRKY</sequence>
<organism evidence="8 9">
    <name type="scientific">Sarcina ventriculi</name>
    <name type="common">Clostridium ventriculi</name>
    <dbReference type="NCBI Taxonomy" id="1267"/>
    <lineage>
        <taxon>Bacteria</taxon>
        <taxon>Bacillati</taxon>
        <taxon>Bacillota</taxon>
        <taxon>Clostridia</taxon>
        <taxon>Eubacteriales</taxon>
        <taxon>Clostridiaceae</taxon>
        <taxon>Sarcina</taxon>
    </lineage>
</organism>
<name>A0ABM9UN37_SARVE</name>
<dbReference type="InterPro" id="IPR000092">
    <property type="entry name" value="Polyprenyl_synt"/>
</dbReference>
<dbReference type="PANTHER" id="PTHR43281:SF1">
    <property type="entry name" value="FARNESYL DIPHOSPHATE SYNTHASE"/>
    <property type="match status" value="1"/>
</dbReference>
<evidence type="ECO:0000256" key="5">
    <source>
        <dbReference type="ARBA" id="ARBA00022842"/>
    </source>
</evidence>
<dbReference type="Pfam" id="PF00348">
    <property type="entry name" value="polyprenyl_synt"/>
    <property type="match status" value="1"/>
</dbReference>
<keyword evidence="4" id="KW-0479">Metal-binding</keyword>
<evidence type="ECO:0000313" key="9">
    <source>
        <dbReference type="Proteomes" id="UP000095488"/>
    </source>
</evidence>
<evidence type="ECO:0000256" key="2">
    <source>
        <dbReference type="ARBA" id="ARBA00006706"/>
    </source>
</evidence>
<dbReference type="PROSITE" id="PS00444">
    <property type="entry name" value="POLYPRENYL_SYNTHASE_2"/>
    <property type="match status" value="1"/>
</dbReference>
<dbReference type="PANTHER" id="PTHR43281">
    <property type="entry name" value="FARNESYL DIPHOSPHATE SYNTHASE"/>
    <property type="match status" value="1"/>
</dbReference>
<dbReference type="SFLD" id="SFLDG01017">
    <property type="entry name" value="Polyprenyl_Transferase_Like"/>
    <property type="match status" value="1"/>
</dbReference>
<evidence type="ECO:0000256" key="3">
    <source>
        <dbReference type="ARBA" id="ARBA00022679"/>
    </source>
</evidence>
<comment type="similarity">
    <text evidence="2 7">Belongs to the FPP/GGPP synthase family.</text>
</comment>
<gene>
    <name evidence="8" type="ORF">ERS852473_00375</name>
</gene>
<dbReference type="RefSeq" id="WP_055257264.1">
    <property type="nucleotide sequence ID" value="NZ_CABIXL010000001.1"/>
</dbReference>
<keyword evidence="6" id="KW-0414">Isoprene biosynthesis</keyword>
<dbReference type="SFLD" id="SFLDS00005">
    <property type="entry name" value="Isoprenoid_Synthase_Type_I"/>
    <property type="match status" value="1"/>
</dbReference>
<dbReference type="Proteomes" id="UP000095488">
    <property type="component" value="Unassembled WGS sequence"/>
</dbReference>
<dbReference type="EMBL" id="CYZR01000001">
    <property type="protein sequence ID" value="CUN50954.1"/>
    <property type="molecule type" value="Genomic_DNA"/>
</dbReference>
<dbReference type="NCBIfam" id="NF045485">
    <property type="entry name" value="FPPsyn"/>
    <property type="match status" value="1"/>
</dbReference>
<dbReference type="GO" id="GO:0004337">
    <property type="term" value="F:(2E,6E)-farnesyl diphosphate synthase activity"/>
    <property type="evidence" value="ECO:0007669"/>
    <property type="project" value="UniProtKB-EC"/>
</dbReference>
<dbReference type="Gene3D" id="1.10.600.10">
    <property type="entry name" value="Farnesyl Diphosphate Synthase"/>
    <property type="match status" value="1"/>
</dbReference>
<evidence type="ECO:0000256" key="6">
    <source>
        <dbReference type="ARBA" id="ARBA00023229"/>
    </source>
</evidence>
<dbReference type="InterPro" id="IPR033749">
    <property type="entry name" value="Polyprenyl_synt_CS"/>
</dbReference>
<keyword evidence="3 7" id="KW-0808">Transferase</keyword>
<evidence type="ECO:0000313" key="8">
    <source>
        <dbReference type="EMBL" id="CUN50954.1"/>
    </source>
</evidence>
<dbReference type="InterPro" id="IPR008949">
    <property type="entry name" value="Isoprenoid_synthase_dom_sf"/>
</dbReference>